<gene>
    <name evidence="7" type="primary">LOC114449997</name>
</gene>
<keyword evidence="4" id="KW-0325">Glycoprotein</keyword>
<dbReference type="GeneID" id="114449997"/>
<dbReference type="GO" id="GO:0005576">
    <property type="term" value="C:extracellular region"/>
    <property type="evidence" value="ECO:0007669"/>
    <property type="project" value="UniProtKB-SubCell"/>
</dbReference>
<sequence>MQLLMRVLLLLQLLLSCSAEDCDLPDRVQPPQLQKLLQVRWVLVEAFSDYPAGVEIVKNINSSVVELKLRDDNQTIEFVEKNVVGGKCITYRINMTAPDRQASNHTLQLANPGVLELDGVESPYDDQGRAEAYQGCPDCLLVVYSGVFEGTAGRMLLIYRAEGKHLNAEELKAAESNHLKMAECLKFDVSAHFVYDGKAEFCLEKKKEETDA</sequence>
<name>A0A6P7K2Z2_9TELE</name>
<evidence type="ECO:0000313" key="7">
    <source>
        <dbReference type="RefSeq" id="XP_028283688.1"/>
    </source>
</evidence>
<dbReference type="PANTHER" id="PTHR11967">
    <property type="entry name" value="ALPHA-1-ACID GLYCOPROTEIN"/>
    <property type="match status" value="1"/>
</dbReference>
<organism evidence="6 7">
    <name type="scientific">Parambassis ranga</name>
    <name type="common">Indian glassy fish</name>
    <dbReference type="NCBI Taxonomy" id="210632"/>
    <lineage>
        <taxon>Eukaryota</taxon>
        <taxon>Metazoa</taxon>
        <taxon>Chordata</taxon>
        <taxon>Craniata</taxon>
        <taxon>Vertebrata</taxon>
        <taxon>Euteleostomi</taxon>
        <taxon>Actinopterygii</taxon>
        <taxon>Neopterygii</taxon>
        <taxon>Teleostei</taxon>
        <taxon>Neoteleostei</taxon>
        <taxon>Acanthomorphata</taxon>
        <taxon>Ovalentaria</taxon>
        <taxon>Ambassidae</taxon>
        <taxon>Parambassis</taxon>
    </lineage>
</organism>
<evidence type="ECO:0000256" key="1">
    <source>
        <dbReference type="ARBA" id="ARBA00004613"/>
    </source>
</evidence>
<dbReference type="AlphaFoldDB" id="A0A6P7K2Z2"/>
<evidence type="ECO:0000256" key="3">
    <source>
        <dbReference type="ARBA" id="ARBA00022729"/>
    </source>
</evidence>
<dbReference type="PROSITE" id="PS51257">
    <property type="entry name" value="PROKAR_LIPOPROTEIN"/>
    <property type="match status" value="1"/>
</dbReference>
<keyword evidence="3 5" id="KW-0732">Signal</keyword>
<dbReference type="SUPFAM" id="SSF50814">
    <property type="entry name" value="Lipocalins"/>
    <property type="match status" value="1"/>
</dbReference>
<evidence type="ECO:0000313" key="6">
    <source>
        <dbReference type="Proteomes" id="UP000515145"/>
    </source>
</evidence>
<comment type="subcellular location">
    <subcellularLocation>
        <location evidence="1">Secreted</location>
    </subcellularLocation>
</comment>
<keyword evidence="2" id="KW-0964">Secreted</keyword>
<dbReference type="Gene3D" id="2.40.128.20">
    <property type="match status" value="1"/>
</dbReference>
<reference evidence="7" key="1">
    <citation type="submission" date="2025-08" db="UniProtKB">
        <authorList>
            <consortium name="RefSeq"/>
        </authorList>
    </citation>
    <scope>IDENTIFICATION</scope>
</reference>
<proteinExistence type="predicted"/>
<dbReference type="InterPro" id="IPR012674">
    <property type="entry name" value="Calycin"/>
</dbReference>
<dbReference type="RefSeq" id="XP_028283688.1">
    <property type="nucleotide sequence ID" value="XM_028427887.1"/>
</dbReference>
<evidence type="ECO:0000256" key="2">
    <source>
        <dbReference type="ARBA" id="ARBA00022525"/>
    </source>
</evidence>
<dbReference type="Proteomes" id="UP000515145">
    <property type="component" value="Chromosome 2"/>
</dbReference>
<accession>A0A6P7K2Z2</accession>
<dbReference type="InParanoid" id="A0A6P7K2Z2"/>
<evidence type="ECO:0000256" key="4">
    <source>
        <dbReference type="ARBA" id="ARBA00023180"/>
    </source>
</evidence>
<feature type="signal peptide" evidence="5">
    <location>
        <begin position="1"/>
        <end position="19"/>
    </location>
</feature>
<keyword evidence="6" id="KW-1185">Reference proteome</keyword>
<evidence type="ECO:0000256" key="5">
    <source>
        <dbReference type="SAM" id="SignalP"/>
    </source>
</evidence>
<protein>
    <submittedName>
        <fullName evidence="7">Saxitoxin and tetrodotoxin-binding protein 2-like</fullName>
    </submittedName>
</protein>
<dbReference type="PANTHER" id="PTHR11967:SF2">
    <property type="entry name" value="ALPHA-1-ACID GLYCOPROTEIN 1"/>
    <property type="match status" value="1"/>
</dbReference>
<feature type="chain" id="PRO_5028132865" evidence="5">
    <location>
        <begin position="20"/>
        <end position="212"/>
    </location>
</feature>
<dbReference type="OrthoDB" id="8929479at2759"/>